<feature type="chain" id="PRO_5015400515" evidence="1">
    <location>
        <begin position="28"/>
        <end position="298"/>
    </location>
</feature>
<evidence type="ECO:0000256" key="1">
    <source>
        <dbReference type="SAM" id="SignalP"/>
    </source>
</evidence>
<organism evidence="3 4">
    <name type="scientific">Mangrovibacterium marinum</name>
    <dbReference type="NCBI Taxonomy" id="1639118"/>
    <lineage>
        <taxon>Bacteria</taxon>
        <taxon>Pseudomonadati</taxon>
        <taxon>Bacteroidota</taxon>
        <taxon>Bacteroidia</taxon>
        <taxon>Marinilabiliales</taxon>
        <taxon>Prolixibacteraceae</taxon>
        <taxon>Mangrovibacterium</taxon>
    </lineage>
</organism>
<keyword evidence="4" id="KW-1185">Reference proteome</keyword>
<dbReference type="OrthoDB" id="997094at2"/>
<evidence type="ECO:0000313" key="4">
    <source>
        <dbReference type="Proteomes" id="UP000243525"/>
    </source>
</evidence>
<proteinExistence type="predicted"/>
<sequence length="298" mass="33333">MKKVKINRYKQLVIAALLLLSARAATAQEYRLPEGELSVYLKGPYANLNVDMNGAGDNNSRFGAGLGVQYSRYLNPTWSVSAALEYQSYRAKTVLEGIADAYSLTDLEGDNMVFRTSASTYREWQSAGMLNVPLRIQWENNAPGAHLFAAAGLQLGFPVRARYKATAYGLETSGYFPQWDAELTSPRFMGFGSWGTQQSNKQKLKLKTSYSMLLELGFKQQLRSMRNLYVSAYLELGLNDIAKTNNNQQPLINYDPAKPTQFGYASLLNSSQQTTGTRYTGKVKTQGFGVKMRYAFSW</sequence>
<evidence type="ECO:0000259" key="2">
    <source>
        <dbReference type="Pfam" id="PF13568"/>
    </source>
</evidence>
<dbReference type="Pfam" id="PF13568">
    <property type="entry name" value="OMP_b-brl_2"/>
    <property type="match status" value="1"/>
</dbReference>
<keyword evidence="1" id="KW-0732">Signal</keyword>
<protein>
    <submittedName>
        <fullName evidence="3">Outer membrane protein with beta-barrel domain</fullName>
    </submittedName>
</protein>
<reference evidence="3 4" key="1">
    <citation type="submission" date="2018-04" db="EMBL/GenBank/DDBJ databases">
        <title>Genomic Encyclopedia of Archaeal and Bacterial Type Strains, Phase II (KMG-II): from individual species to whole genera.</title>
        <authorList>
            <person name="Goeker M."/>
        </authorList>
    </citation>
    <scope>NUCLEOTIDE SEQUENCE [LARGE SCALE GENOMIC DNA]</scope>
    <source>
        <strain evidence="3 4">DSM 28823</strain>
    </source>
</reference>
<feature type="domain" description="Outer membrane protein beta-barrel" evidence="2">
    <location>
        <begin position="45"/>
        <end position="241"/>
    </location>
</feature>
<dbReference type="RefSeq" id="WP_107821948.1">
    <property type="nucleotide sequence ID" value="NZ_OY782574.1"/>
</dbReference>
<gene>
    <name evidence="3" type="ORF">C8N47_106136</name>
</gene>
<feature type="signal peptide" evidence="1">
    <location>
        <begin position="1"/>
        <end position="27"/>
    </location>
</feature>
<dbReference type="InterPro" id="IPR025665">
    <property type="entry name" value="Beta-barrel_OMP_2"/>
</dbReference>
<dbReference type="AlphaFoldDB" id="A0A2T5C2T7"/>
<comment type="caution">
    <text evidence="3">The sequence shown here is derived from an EMBL/GenBank/DDBJ whole genome shotgun (WGS) entry which is preliminary data.</text>
</comment>
<dbReference type="Proteomes" id="UP000243525">
    <property type="component" value="Unassembled WGS sequence"/>
</dbReference>
<dbReference type="EMBL" id="QAAD01000006">
    <property type="protein sequence ID" value="PTN09036.1"/>
    <property type="molecule type" value="Genomic_DNA"/>
</dbReference>
<name>A0A2T5C2T7_9BACT</name>
<accession>A0A2T5C2T7</accession>
<evidence type="ECO:0000313" key="3">
    <source>
        <dbReference type="EMBL" id="PTN09036.1"/>
    </source>
</evidence>